<dbReference type="GO" id="GO:0030014">
    <property type="term" value="C:CCR4-NOT complex"/>
    <property type="evidence" value="ECO:0007669"/>
    <property type="project" value="InterPro"/>
</dbReference>
<gene>
    <name evidence="2" type="ORF">WJX72_011728</name>
</gene>
<dbReference type="Proteomes" id="UP001489004">
    <property type="component" value="Unassembled WGS sequence"/>
</dbReference>
<dbReference type="InterPro" id="IPR013083">
    <property type="entry name" value="Znf_RING/FYVE/PHD"/>
</dbReference>
<dbReference type="GO" id="GO:0016567">
    <property type="term" value="P:protein ubiquitination"/>
    <property type="evidence" value="ECO:0007669"/>
    <property type="project" value="TreeGrafter"/>
</dbReference>
<evidence type="ECO:0008006" key="4">
    <source>
        <dbReference type="Google" id="ProtNLM"/>
    </source>
</evidence>
<sequence length="188" mass="19812">MSHGVDPPYSLQPTARGSRTKGLCNKVMARGRGVPGRANQDEEEKFCPLCIEPLDSTEQQFYPCPCGYQLCLFCYDRIKLECSNLFPDQLQALWGAVSLPGLDPAAERPRGRLPLYARGGDTAATDSSGDGPFGSEQQANGCASPTATSRAQEQASGGAAFLDAADLAANGLGFVSSGYRSDGPGVNE</sequence>
<accession>A0AAW1PR20</accession>
<comment type="caution">
    <text evidence="2">The sequence shown here is derived from an EMBL/GenBank/DDBJ whole genome shotgun (WGS) entry which is preliminary data.</text>
</comment>
<dbReference type="PANTHER" id="PTHR12603">
    <property type="entry name" value="CCR4-NOT TRANSCRIPTION COMPLEX RELATED"/>
    <property type="match status" value="1"/>
</dbReference>
<dbReference type="Pfam" id="PF14570">
    <property type="entry name" value="zf-RING_4"/>
    <property type="match status" value="1"/>
</dbReference>
<evidence type="ECO:0000256" key="1">
    <source>
        <dbReference type="SAM" id="MobiDB-lite"/>
    </source>
</evidence>
<evidence type="ECO:0000313" key="3">
    <source>
        <dbReference type="Proteomes" id="UP001489004"/>
    </source>
</evidence>
<dbReference type="AlphaFoldDB" id="A0AAW1PR20"/>
<dbReference type="InterPro" id="IPR039515">
    <property type="entry name" value="NOT4_mRING-HC-C4C4"/>
</dbReference>
<dbReference type="CDD" id="cd16618">
    <property type="entry name" value="mRING-HC-C4C4_CNOT4"/>
    <property type="match status" value="1"/>
</dbReference>
<dbReference type="GO" id="GO:0004842">
    <property type="term" value="F:ubiquitin-protein transferase activity"/>
    <property type="evidence" value="ECO:0007669"/>
    <property type="project" value="InterPro"/>
</dbReference>
<protein>
    <recommendedName>
        <fullName evidence="4">RING-type domain-containing protein</fullName>
    </recommendedName>
</protein>
<keyword evidence="3" id="KW-1185">Reference proteome</keyword>
<proteinExistence type="predicted"/>
<dbReference type="Gene3D" id="3.30.40.10">
    <property type="entry name" value="Zinc/RING finger domain, C3HC4 (zinc finger)"/>
    <property type="match status" value="1"/>
</dbReference>
<feature type="compositionally biased region" description="Polar residues" evidence="1">
    <location>
        <begin position="135"/>
        <end position="154"/>
    </location>
</feature>
<name>A0AAW1PR20_9CHLO</name>
<reference evidence="2 3" key="1">
    <citation type="journal article" date="2024" name="Nat. Commun.">
        <title>Phylogenomics reveals the evolutionary origins of lichenization in chlorophyte algae.</title>
        <authorList>
            <person name="Puginier C."/>
            <person name="Libourel C."/>
            <person name="Otte J."/>
            <person name="Skaloud P."/>
            <person name="Haon M."/>
            <person name="Grisel S."/>
            <person name="Petersen M."/>
            <person name="Berrin J.G."/>
            <person name="Delaux P.M."/>
            <person name="Dal Grande F."/>
            <person name="Keller J."/>
        </authorList>
    </citation>
    <scope>NUCLEOTIDE SEQUENCE [LARGE SCALE GENOMIC DNA]</scope>
    <source>
        <strain evidence="2 3">SAG 2043</strain>
    </source>
</reference>
<dbReference type="InterPro" id="IPR039780">
    <property type="entry name" value="Mot2"/>
</dbReference>
<dbReference type="SUPFAM" id="SSF57850">
    <property type="entry name" value="RING/U-box"/>
    <property type="match status" value="1"/>
</dbReference>
<organism evidence="2 3">
    <name type="scientific">[Myrmecia] bisecta</name>
    <dbReference type="NCBI Taxonomy" id="41462"/>
    <lineage>
        <taxon>Eukaryota</taxon>
        <taxon>Viridiplantae</taxon>
        <taxon>Chlorophyta</taxon>
        <taxon>core chlorophytes</taxon>
        <taxon>Trebouxiophyceae</taxon>
        <taxon>Trebouxiales</taxon>
        <taxon>Trebouxiaceae</taxon>
        <taxon>Myrmecia</taxon>
    </lineage>
</organism>
<dbReference type="EMBL" id="JALJOR010000009">
    <property type="protein sequence ID" value="KAK9811881.1"/>
    <property type="molecule type" value="Genomic_DNA"/>
</dbReference>
<evidence type="ECO:0000313" key="2">
    <source>
        <dbReference type="EMBL" id="KAK9811881.1"/>
    </source>
</evidence>
<dbReference type="PANTHER" id="PTHR12603:SF0">
    <property type="entry name" value="CCR4-NOT TRANSCRIPTION COMPLEX SUBUNIT 4"/>
    <property type="match status" value="1"/>
</dbReference>
<feature type="region of interest" description="Disordered" evidence="1">
    <location>
        <begin position="110"/>
        <end position="155"/>
    </location>
</feature>